<evidence type="ECO:0000256" key="3">
    <source>
        <dbReference type="ARBA" id="ARBA00022630"/>
    </source>
</evidence>
<dbReference type="Proteomes" id="UP000193335">
    <property type="component" value="Unassembled WGS sequence"/>
</dbReference>
<evidence type="ECO:0000256" key="8">
    <source>
        <dbReference type="RuleBase" id="RU003880"/>
    </source>
</evidence>
<dbReference type="EMBL" id="NAFL01000276">
    <property type="protein sequence ID" value="OSJ26612.1"/>
    <property type="molecule type" value="Genomic_DNA"/>
</dbReference>
<comment type="similarity">
    <text evidence="1 8">Belongs to the class-II pyridine nucleotide-disulfide oxidoreductase family.</text>
</comment>
<keyword evidence="4 8" id="KW-0274">FAD</keyword>
<comment type="cofactor">
    <cofactor evidence="9">
        <name>FAD</name>
        <dbReference type="ChEBI" id="CHEBI:57692"/>
    </cofactor>
    <text evidence="9">Binds 1 FAD per subunit.</text>
</comment>
<comment type="catalytic activity">
    <reaction evidence="8">
        <text>[thioredoxin]-dithiol + NADP(+) = [thioredoxin]-disulfide + NADPH + H(+)</text>
        <dbReference type="Rhea" id="RHEA:20345"/>
        <dbReference type="Rhea" id="RHEA-COMP:10698"/>
        <dbReference type="Rhea" id="RHEA-COMP:10700"/>
        <dbReference type="ChEBI" id="CHEBI:15378"/>
        <dbReference type="ChEBI" id="CHEBI:29950"/>
        <dbReference type="ChEBI" id="CHEBI:50058"/>
        <dbReference type="ChEBI" id="CHEBI:57783"/>
        <dbReference type="ChEBI" id="CHEBI:58349"/>
        <dbReference type="EC" id="1.8.1.9"/>
    </reaction>
</comment>
<dbReference type="NCBIfam" id="TIGR01292">
    <property type="entry name" value="TRX_reduct"/>
    <property type="match status" value="1"/>
</dbReference>
<feature type="domain" description="FAD/NAD(P)-binding" evidence="10">
    <location>
        <begin position="9"/>
        <end position="301"/>
    </location>
</feature>
<keyword evidence="7 8" id="KW-0676">Redox-active center</keyword>
<evidence type="ECO:0000313" key="12">
    <source>
        <dbReference type="Proteomes" id="UP000193335"/>
    </source>
</evidence>
<name>A0A1Y2JEG8_BRAJP</name>
<dbReference type="InterPro" id="IPR050097">
    <property type="entry name" value="Ferredoxin-NADP_redctase_2"/>
</dbReference>
<evidence type="ECO:0000259" key="10">
    <source>
        <dbReference type="Pfam" id="PF07992"/>
    </source>
</evidence>
<evidence type="ECO:0000256" key="5">
    <source>
        <dbReference type="ARBA" id="ARBA00023002"/>
    </source>
</evidence>
<evidence type="ECO:0000256" key="9">
    <source>
        <dbReference type="RuleBase" id="RU003881"/>
    </source>
</evidence>
<dbReference type="PANTHER" id="PTHR48105">
    <property type="entry name" value="THIOREDOXIN REDUCTASE 1-RELATED-RELATED"/>
    <property type="match status" value="1"/>
</dbReference>
<reference evidence="11 12" key="1">
    <citation type="submission" date="2017-03" db="EMBL/GenBank/DDBJ databases">
        <title>Whole genome sequences of fourteen strains of Bradyrhizobium canariense and one strain of Bradyrhizobium japonicum isolated from Lupinus (Papilionoideae: Genisteae) species in Algeria.</title>
        <authorList>
            <person name="Crovadore J."/>
            <person name="Chekireb D."/>
            <person name="Brachmann A."/>
            <person name="Chablais R."/>
            <person name="Cochard B."/>
            <person name="Lefort F."/>
        </authorList>
    </citation>
    <scope>NUCLEOTIDE SEQUENCE [LARGE SCALE GENOMIC DNA]</scope>
    <source>
        <strain evidence="11 12">UBMA197</strain>
    </source>
</reference>
<evidence type="ECO:0000256" key="6">
    <source>
        <dbReference type="ARBA" id="ARBA00023157"/>
    </source>
</evidence>
<accession>A0A1Y2JEG8</accession>
<keyword evidence="9" id="KW-0521">NADP</keyword>
<dbReference type="InterPro" id="IPR008255">
    <property type="entry name" value="Pyr_nucl-diS_OxRdtase_2_AS"/>
</dbReference>
<keyword evidence="5 8" id="KW-0560">Oxidoreductase</keyword>
<comment type="caution">
    <text evidence="11">The sequence shown here is derived from an EMBL/GenBank/DDBJ whole genome shotgun (WGS) entry which is preliminary data.</text>
</comment>
<comment type="subunit">
    <text evidence="8">Homodimer.</text>
</comment>
<evidence type="ECO:0000256" key="4">
    <source>
        <dbReference type="ARBA" id="ARBA00022827"/>
    </source>
</evidence>
<dbReference type="Gene3D" id="3.50.50.60">
    <property type="entry name" value="FAD/NAD(P)-binding domain"/>
    <property type="match status" value="2"/>
</dbReference>
<dbReference type="GO" id="GO:0019430">
    <property type="term" value="P:removal of superoxide radicals"/>
    <property type="evidence" value="ECO:0007669"/>
    <property type="project" value="UniProtKB-UniRule"/>
</dbReference>
<dbReference type="GO" id="GO:0004791">
    <property type="term" value="F:thioredoxin-disulfide reductase (NADPH) activity"/>
    <property type="evidence" value="ECO:0007669"/>
    <property type="project" value="UniProtKB-UniRule"/>
</dbReference>
<sequence length="325" mass="34588">MRVARFETKVLIIGAGPAGYTAAIYAARANLKPVLVTGIQPGGQLTTTTGVENFPGFAEAVQGPELMDQMRQQAEHVGTGIIYDTITSVDLSQDPIVAQGDSGDVYLADTLIIATGAQAKWLGHPGEADYSGYGISACAVCDGFFYRGKEVAVIGGGNTAVEEALYLTNHASKVTLVHRRDSLRAEPIMQDRLFAHSKIDVMWNTEIVAFLGKDEPSPRLTGLRLHDRITGTESVIAVDGAFVAIGHDPATALFRGQLDMTDDGYIKIAPWSTATSRKNVWSAGDVSDDRYKQAVVAAGMGCMAALEAEKYLADRASPAASRPPV</sequence>
<dbReference type="PRINTS" id="PR00469">
    <property type="entry name" value="PNDRDTASEII"/>
</dbReference>
<dbReference type="SUPFAM" id="SSF51905">
    <property type="entry name" value="FAD/NAD(P)-binding domain"/>
    <property type="match status" value="1"/>
</dbReference>
<keyword evidence="6" id="KW-1015">Disulfide bond</keyword>
<evidence type="ECO:0000313" key="11">
    <source>
        <dbReference type="EMBL" id="OSJ26612.1"/>
    </source>
</evidence>
<dbReference type="PROSITE" id="PS00573">
    <property type="entry name" value="PYRIDINE_REDOX_2"/>
    <property type="match status" value="1"/>
</dbReference>
<evidence type="ECO:0000256" key="2">
    <source>
        <dbReference type="ARBA" id="ARBA00018719"/>
    </source>
</evidence>
<dbReference type="PRINTS" id="PR00368">
    <property type="entry name" value="FADPNR"/>
</dbReference>
<protein>
    <recommendedName>
        <fullName evidence="2 8">Thioredoxin reductase</fullName>
        <ecNumber evidence="8">1.8.1.9</ecNumber>
    </recommendedName>
</protein>
<dbReference type="EC" id="1.8.1.9" evidence="8"/>
<dbReference type="GO" id="GO:0005737">
    <property type="term" value="C:cytoplasm"/>
    <property type="evidence" value="ECO:0007669"/>
    <property type="project" value="InterPro"/>
</dbReference>
<organism evidence="11 12">
    <name type="scientific">Bradyrhizobium japonicum</name>
    <dbReference type="NCBI Taxonomy" id="375"/>
    <lineage>
        <taxon>Bacteria</taxon>
        <taxon>Pseudomonadati</taxon>
        <taxon>Pseudomonadota</taxon>
        <taxon>Alphaproteobacteria</taxon>
        <taxon>Hyphomicrobiales</taxon>
        <taxon>Nitrobacteraceae</taxon>
        <taxon>Bradyrhizobium</taxon>
    </lineage>
</organism>
<dbReference type="Pfam" id="PF07992">
    <property type="entry name" value="Pyr_redox_2"/>
    <property type="match status" value="1"/>
</dbReference>
<proteinExistence type="inferred from homology"/>
<evidence type="ECO:0000256" key="7">
    <source>
        <dbReference type="ARBA" id="ARBA00023284"/>
    </source>
</evidence>
<dbReference type="InterPro" id="IPR023753">
    <property type="entry name" value="FAD/NAD-binding_dom"/>
</dbReference>
<evidence type="ECO:0000256" key="1">
    <source>
        <dbReference type="ARBA" id="ARBA00009333"/>
    </source>
</evidence>
<dbReference type="AlphaFoldDB" id="A0A1Y2JEG8"/>
<dbReference type="InterPro" id="IPR005982">
    <property type="entry name" value="Thioredox_Rdtase"/>
</dbReference>
<keyword evidence="3 8" id="KW-0285">Flavoprotein</keyword>
<gene>
    <name evidence="11" type="ORF">BSZ19_35765</name>
</gene>
<dbReference type="InterPro" id="IPR036188">
    <property type="entry name" value="FAD/NAD-bd_sf"/>
</dbReference>